<dbReference type="InterPro" id="IPR044842">
    <property type="entry name" value="ALKBH9B/ALKBH10B-like"/>
</dbReference>
<dbReference type="EMBL" id="CP097505">
    <property type="protein sequence ID" value="URD91696.1"/>
    <property type="molecule type" value="Genomic_DNA"/>
</dbReference>
<dbReference type="GO" id="GO:0032451">
    <property type="term" value="F:demethylase activity"/>
    <property type="evidence" value="ECO:0007669"/>
    <property type="project" value="InterPro"/>
</dbReference>
<dbReference type="SUPFAM" id="SSF49899">
    <property type="entry name" value="Concanavalin A-like lectins/glucanases"/>
    <property type="match status" value="1"/>
</dbReference>
<organism evidence="8 9">
    <name type="scientific">Musa troglodytarum</name>
    <name type="common">fe'i banana</name>
    <dbReference type="NCBI Taxonomy" id="320322"/>
    <lineage>
        <taxon>Eukaryota</taxon>
        <taxon>Viridiplantae</taxon>
        <taxon>Streptophyta</taxon>
        <taxon>Embryophyta</taxon>
        <taxon>Tracheophyta</taxon>
        <taxon>Spermatophyta</taxon>
        <taxon>Magnoliopsida</taxon>
        <taxon>Liliopsida</taxon>
        <taxon>Zingiberales</taxon>
        <taxon>Musaceae</taxon>
        <taxon>Musa</taxon>
    </lineage>
</organism>
<dbReference type="SUPFAM" id="SSF51197">
    <property type="entry name" value="Clavaminate synthase-like"/>
    <property type="match status" value="1"/>
</dbReference>
<dbReference type="GO" id="GO:0004553">
    <property type="term" value="F:hydrolase activity, hydrolyzing O-glycosyl compounds"/>
    <property type="evidence" value="ECO:0007669"/>
    <property type="project" value="InterPro"/>
</dbReference>
<name>A0A9E7JT70_9LILI</name>
<dbReference type="GO" id="GO:0016762">
    <property type="term" value="F:xyloglucan:xyloglucosyl transferase activity"/>
    <property type="evidence" value="ECO:0007669"/>
    <property type="project" value="UniProtKB-EC"/>
</dbReference>
<dbReference type="EC" id="2.4.1.207" evidence="2"/>
<feature type="compositionally biased region" description="Polar residues" evidence="5">
    <location>
        <begin position="1068"/>
        <end position="1078"/>
    </location>
</feature>
<dbReference type="GO" id="GO:0048046">
    <property type="term" value="C:apoplast"/>
    <property type="evidence" value="ECO:0007669"/>
    <property type="project" value="InterPro"/>
</dbReference>
<dbReference type="Pfam" id="PF06955">
    <property type="entry name" value="XET_C"/>
    <property type="match status" value="1"/>
</dbReference>
<protein>
    <recommendedName>
        <fullName evidence="2">xyloglucan:xyloglucosyl transferase</fullName>
        <ecNumber evidence="2">2.4.1.207</ecNumber>
    </recommendedName>
</protein>
<dbReference type="GO" id="GO:0006402">
    <property type="term" value="P:mRNA catabolic process"/>
    <property type="evidence" value="ECO:0007669"/>
    <property type="project" value="InterPro"/>
</dbReference>
<evidence type="ECO:0000313" key="9">
    <source>
        <dbReference type="Proteomes" id="UP001055439"/>
    </source>
</evidence>
<evidence type="ECO:0000313" key="8">
    <source>
        <dbReference type="EMBL" id="URD91696.1"/>
    </source>
</evidence>
<dbReference type="PANTHER" id="PTHR31447:SF0">
    <property type="entry name" value="HYDROXYPROLINE-RICH GLYCOPROTEIN FAMILY PROTEIN"/>
    <property type="match status" value="1"/>
</dbReference>
<dbReference type="GO" id="GO:0003729">
    <property type="term" value="F:mRNA binding"/>
    <property type="evidence" value="ECO:0007669"/>
    <property type="project" value="InterPro"/>
</dbReference>
<dbReference type="Proteomes" id="UP001055439">
    <property type="component" value="Chromosome 3"/>
</dbReference>
<evidence type="ECO:0000256" key="5">
    <source>
        <dbReference type="SAM" id="MobiDB-lite"/>
    </source>
</evidence>
<feature type="domain" description="GH16" evidence="7">
    <location>
        <begin position="24"/>
        <end position="285"/>
    </location>
</feature>
<proteinExistence type="inferred from homology"/>
<comment type="similarity">
    <text evidence="1">Belongs to the alkB family.</text>
</comment>
<feature type="region of interest" description="Disordered" evidence="5">
    <location>
        <begin position="1033"/>
        <end position="1113"/>
    </location>
</feature>
<dbReference type="InterPro" id="IPR010713">
    <property type="entry name" value="XET_C"/>
</dbReference>
<dbReference type="AlphaFoldDB" id="A0A9E7JT70"/>
<feature type="chain" id="PRO_5039283005" description="xyloglucan:xyloglucosyl transferase" evidence="6">
    <location>
        <begin position="26"/>
        <end position="1113"/>
    </location>
</feature>
<dbReference type="Gene3D" id="2.60.120.200">
    <property type="match status" value="1"/>
</dbReference>
<accession>A0A9E7JT70</accession>
<feature type="region of interest" description="Disordered" evidence="5">
    <location>
        <begin position="917"/>
        <end position="937"/>
    </location>
</feature>
<sequence length="1113" mass="121250">MASSSSFFFVLFLLLVSGLFLETTALPGLPNLTTLAFEEGYTQLFGDSNLMLHRDGMAVHLSLDRRTGASPSPSLAASVSASFLLSTSGMPSVESCVALDLRRRTSISMGSSVPPSNCPQITLPESSSPSTYASPLPSFPPHFIGRSEFTLRLMAMQMSNGDVFEKAHDELDFEFLGNIRGREWRVQTNVYGNGSTAVGREERYGLWFDPTEDYHRYSILWSNQRIIFYIDNIPIREVVRSQAMGGDFPSKPMSLYATIWDGSAWATSGGRYKVDYKFAPYVAEFADLVLRGCAVDPSDRRRACQASDAELSDAITTPADERTTMETFRKKHMTYSYCHDRVRYPAPPPECVLGPEAESFLASGEAKFHYRRRRSGWGLREGDKDDEGDLDSLSPTISEKAPSLNSLAQGIKAALIHDFIGEEETFWAGSTFFLNRKHVHKTPGKRESESDFVVGGVGSGGYAAELKALVMAAASGSPAVVQEAVQFPVVGVGGGEAPRQWYVDERDGFISWLRGEFAAANAIIDLLINHLRVAGEPGEYDHVSGCIHQRRFHWTPILHLQQYFPVADVNYALQQVEWRQRQQTPQRHSYRRKEKDGRKSGFGHTYVHRSDGVQESHGSSAPGVAVSDVADVKNQGCNMETYKDANQKSDAQMSQAKDSLAQAEKDGSCNVPSSKENCSLKDGDNSAETKETKCINLEPAFVSDSPALGCRDLSSTQDGNRKVISMPKEFLAKEIRQTLVLLKRPMKGHGREMIQCGIPIADGPAEDKNTSPTSGERKVGAIPSFLQDVLDRVVQLQILPIKPDFCIIDFFSEGDHSQPHTWPPWYGRPVCNLLLTECDIVYGRAVGSDHRGDYSGSLKLSVNAGCLLVMQGKSADLAKRAIPSLRKQRILVTFGKSRPKKTLPSEASFFPSSAVYPASGPPSARPPTSSRHPSGRKNYGVIPSAGVLQAPSIHPQNMSPNGVQPLFVAAAPVVASSAMPYPAPTMTPPATGGWTVTAPPRHPSPRLPVPGTGVFLPPGSVHLPPSQQLQMVPVPAESSDAPQQTLAMPESNGVEKPNCNSHAPPKTSPRNIKDSTGPSLMKTKSAGDAAANKEQQSAIAEKPVNNLTEIVAK</sequence>
<dbReference type="Pfam" id="PF00722">
    <property type="entry name" value="Glyco_hydro_16"/>
    <property type="match status" value="1"/>
</dbReference>
<dbReference type="InterPro" id="IPR013320">
    <property type="entry name" value="ConA-like_dom_sf"/>
</dbReference>
<dbReference type="InterPro" id="IPR037151">
    <property type="entry name" value="AlkB-like_sf"/>
</dbReference>
<feature type="compositionally biased region" description="Polar residues" evidence="5">
    <location>
        <begin position="648"/>
        <end position="657"/>
    </location>
</feature>
<feature type="region of interest" description="Disordered" evidence="5">
    <location>
        <begin position="643"/>
        <end position="685"/>
    </location>
</feature>
<dbReference type="Gene3D" id="2.60.120.590">
    <property type="entry name" value="Alpha-ketoglutarate-dependent dioxygenase AlkB-like"/>
    <property type="match status" value="1"/>
</dbReference>
<feature type="signal peptide" evidence="6">
    <location>
        <begin position="1"/>
        <end position="25"/>
    </location>
</feature>
<evidence type="ECO:0000256" key="6">
    <source>
        <dbReference type="SAM" id="SignalP"/>
    </source>
</evidence>
<evidence type="ECO:0000256" key="4">
    <source>
        <dbReference type="ARBA" id="ARBA00034022"/>
    </source>
</evidence>
<keyword evidence="3" id="KW-0808">Transferase</keyword>
<dbReference type="PROSITE" id="PS51762">
    <property type="entry name" value="GH16_2"/>
    <property type="match status" value="1"/>
</dbReference>
<gene>
    <name evidence="8" type="ORF">MUK42_00344</name>
</gene>
<comment type="catalytic activity">
    <reaction evidence="4">
        <text>breaks a beta-(1-&gt;4) bond in the backbone of a xyloglucan and transfers the xyloglucanyl segment on to O-4 of the non-reducing terminal glucose residue of an acceptor, which can be a xyloglucan or an oligosaccharide of xyloglucan.</text>
        <dbReference type="EC" id="2.4.1.207"/>
    </reaction>
</comment>
<keyword evidence="6" id="KW-0732">Signal</keyword>
<evidence type="ECO:0000259" key="7">
    <source>
        <dbReference type="PROSITE" id="PS51762"/>
    </source>
</evidence>
<evidence type="ECO:0000256" key="3">
    <source>
        <dbReference type="ARBA" id="ARBA00022679"/>
    </source>
</evidence>
<evidence type="ECO:0000256" key="1">
    <source>
        <dbReference type="ARBA" id="ARBA00007879"/>
    </source>
</evidence>
<feature type="region of interest" description="Disordered" evidence="5">
    <location>
        <begin position="580"/>
        <end position="623"/>
    </location>
</feature>
<dbReference type="OrthoDB" id="1916097at2759"/>
<dbReference type="InterPro" id="IPR000757">
    <property type="entry name" value="Beta-glucanase-like"/>
</dbReference>
<evidence type="ECO:0000256" key="2">
    <source>
        <dbReference type="ARBA" id="ARBA00012152"/>
    </source>
</evidence>
<keyword evidence="9" id="KW-1185">Reference proteome</keyword>
<reference evidence="8" key="1">
    <citation type="submission" date="2022-05" db="EMBL/GenBank/DDBJ databases">
        <title>The Musa troglodytarum L. genome provides insights into the mechanism of non-climacteric behaviour and enrichment of carotenoids.</title>
        <authorList>
            <person name="Wang J."/>
        </authorList>
    </citation>
    <scope>NUCLEOTIDE SEQUENCE</scope>
    <source>
        <tissue evidence="8">Leaf</tissue>
    </source>
</reference>
<dbReference type="PANTHER" id="PTHR31447">
    <property type="entry name" value="HYDROXYPROLINE-RICH GLYCOPROTEIN FAMILY PROTEIN-RELATED"/>
    <property type="match status" value="1"/>
</dbReference>
<dbReference type="GO" id="GO:0044042">
    <property type="term" value="P:glucan metabolic process"/>
    <property type="evidence" value="ECO:0007669"/>
    <property type="project" value="InterPro"/>
</dbReference>